<dbReference type="PROSITE" id="PS50198">
    <property type="entry name" value="PPIC_PPIASE_2"/>
    <property type="match status" value="2"/>
</dbReference>
<accession>A0A8J6QL58</accession>
<evidence type="ECO:0000259" key="2">
    <source>
        <dbReference type="PROSITE" id="PS50198"/>
    </source>
</evidence>
<keyword evidence="1 3" id="KW-0413">Isomerase</keyword>
<dbReference type="Proteomes" id="UP000600588">
    <property type="component" value="Unassembled WGS sequence"/>
</dbReference>
<keyword evidence="1" id="KW-0697">Rotamase</keyword>
<dbReference type="PANTHER" id="PTHR47245:SF2">
    <property type="entry name" value="PEPTIDYL-PROLYL CIS-TRANS ISOMERASE HP_0175-RELATED"/>
    <property type="match status" value="1"/>
</dbReference>
<dbReference type="InterPro" id="IPR050245">
    <property type="entry name" value="PrsA_foldase"/>
</dbReference>
<dbReference type="Pfam" id="PF00639">
    <property type="entry name" value="Rotamase"/>
    <property type="match status" value="2"/>
</dbReference>
<keyword evidence="4" id="KW-1185">Reference proteome</keyword>
<organism evidence="3 4">
    <name type="scientific">Aestuariibaculum sediminum</name>
    <dbReference type="NCBI Taxonomy" id="2770637"/>
    <lineage>
        <taxon>Bacteria</taxon>
        <taxon>Pseudomonadati</taxon>
        <taxon>Bacteroidota</taxon>
        <taxon>Flavobacteriia</taxon>
        <taxon>Flavobacteriales</taxon>
        <taxon>Flavobacteriaceae</taxon>
    </lineage>
</organism>
<evidence type="ECO:0000313" key="3">
    <source>
        <dbReference type="EMBL" id="MBD0833274.1"/>
    </source>
</evidence>
<feature type="domain" description="PpiC" evidence="2">
    <location>
        <begin position="122"/>
        <end position="221"/>
    </location>
</feature>
<dbReference type="SUPFAM" id="SSF54534">
    <property type="entry name" value="FKBP-like"/>
    <property type="match status" value="2"/>
</dbReference>
<dbReference type="InterPro" id="IPR046357">
    <property type="entry name" value="PPIase_dom_sf"/>
</dbReference>
<gene>
    <name evidence="3" type="ORF">ICJ83_14155</name>
</gene>
<dbReference type="RefSeq" id="WP_188231058.1">
    <property type="nucleotide sequence ID" value="NZ_JACVXB010000007.1"/>
</dbReference>
<dbReference type="PANTHER" id="PTHR47245">
    <property type="entry name" value="PEPTIDYLPROLYL ISOMERASE"/>
    <property type="match status" value="1"/>
</dbReference>
<dbReference type="EMBL" id="JACVXB010000007">
    <property type="protein sequence ID" value="MBD0833274.1"/>
    <property type="molecule type" value="Genomic_DNA"/>
</dbReference>
<comment type="caution">
    <text evidence="3">The sequence shown here is derived from an EMBL/GenBank/DDBJ whole genome shotgun (WGS) entry which is preliminary data.</text>
</comment>
<dbReference type="GO" id="GO:0003755">
    <property type="term" value="F:peptidyl-prolyl cis-trans isomerase activity"/>
    <property type="evidence" value="ECO:0007669"/>
    <property type="project" value="UniProtKB-KW"/>
</dbReference>
<dbReference type="Pfam" id="PF13145">
    <property type="entry name" value="Rotamase_2"/>
    <property type="match status" value="1"/>
</dbReference>
<dbReference type="InterPro" id="IPR000297">
    <property type="entry name" value="PPIase_PpiC"/>
</dbReference>
<dbReference type="Gene3D" id="3.10.50.40">
    <property type="match status" value="2"/>
</dbReference>
<reference evidence="3 4" key="1">
    <citation type="submission" date="2020-09" db="EMBL/GenBank/DDBJ databases">
        <title>TT11 complete genome.</title>
        <authorList>
            <person name="Wu Z."/>
        </authorList>
    </citation>
    <scope>NUCLEOTIDE SEQUENCE [LARGE SCALE GENOMIC DNA]</scope>
    <source>
        <strain evidence="3 4">TT11</strain>
    </source>
</reference>
<dbReference type="AlphaFoldDB" id="A0A8J6QL58"/>
<name>A0A8J6QL58_9FLAO</name>
<evidence type="ECO:0000256" key="1">
    <source>
        <dbReference type="PROSITE-ProRule" id="PRU00278"/>
    </source>
</evidence>
<protein>
    <submittedName>
        <fullName evidence="3">Peptidylprolyl isomerase</fullName>
    </submittedName>
</protein>
<evidence type="ECO:0000313" key="4">
    <source>
        <dbReference type="Proteomes" id="UP000600588"/>
    </source>
</evidence>
<proteinExistence type="predicted"/>
<sequence length="650" mass="75099">MNLKYISILFFMLVLLQVNGQSTNKEILFTVDDEAVTAAEFIRVYNKNLDLVQDPAQKDVDEYLKLFTNYKLKLKEARALGLDKKPSYLRELSNYKKQLASSYITDSQVTEALVEEAYNRVSYDVNATHILIKLPEEPTPDDTLVAYNDIVKIRERALKEGFETVRKEVHNGQTIYGEDLDWFSGFKMVYKFENAAYNTPVGEISEPFRTRFGYHIVYVKDKRKSRGERTVAHIMIFHKKEDTSGQESAERIQEIYKKLQQGETFETLAKQFSEDKSTAANGGRLEPISSGQVNSKVFEDTVFGLDEIGYFSEPIKTDYGWHIIKLLGKKPIASFNEMKPELEQRVKRDQRSKLIDEALYNKLKAKYKVTNEQPALTYFTGILNENYYRMSWELPVNFEGDKPLVRIGEKQLLFKDFGDFLVRNQRYNRTRESFKTIVEKGYNTFLNSQLVAYQEAHLEEEDVEFANIVSEYRDGLLLFDLMEETIWEAAKTDSLGVEDYYNAHKENYMAPEKVDAIVASSAKQKTMKKVSKLMAGGMSVENIKNLVNSNDNIDVIFTEEIMDAGHQALPENFQFKKGISKIYKHNDAFVVVDVKDIIPETQRTLEEAKGMVISDYQVYKEQKWVEALAAKYPVDVNQDVLQKVKTQLTK</sequence>
<feature type="domain" description="PpiC" evidence="2">
    <location>
        <begin position="226"/>
        <end position="328"/>
    </location>
</feature>